<dbReference type="CDD" id="cd00886">
    <property type="entry name" value="MogA_MoaB"/>
    <property type="match status" value="1"/>
</dbReference>
<dbReference type="GO" id="GO:0005829">
    <property type="term" value="C:cytosol"/>
    <property type="evidence" value="ECO:0007669"/>
    <property type="project" value="TreeGrafter"/>
</dbReference>
<comment type="pathway">
    <text evidence="2 6">Cofactor biosynthesis; molybdopterin biosynthesis.</text>
</comment>
<dbReference type="NCBIfam" id="TIGR00177">
    <property type="entry name" value="molyb_syn"/>
    <property type="match status" value="1"/>
</dbReference>
<dbReference type="FunFam" id="3.40.980.10:FF:000006">
    <property type="entry name" value="Molybdenum cofactor biosynthesis protein B"/>
    <property type="match status" value="1"/>
</dbReference>
<dbReference type="AlphaFoldDB" id="A0A2A6RGG0"/>
<dbReference type="PROSITE" id="PS01078">
    <property type="entry name" value="MOCF_BIOSYNTHESIS_1"/>
    <property type="match status" value="1"/>
</dbReference>
<dbReference type="InterPro" id="IPR036425">
    <property type="entry name" value="MoaB/Mog-like_dom_sf"/>
</dbReference>
<keyword evidence="9" id="KW-1185">Reference proteome</keyword>
<gene>
    <name evidence="8" type="ORF">CJ255_16470</name>
</gene>
<proteinExistence type="inferred from homology"/>
<reference evidence="9" key="1">
    <citation type="submission" date="2017-08" db="EMBL/GenBank/DDBJ databases">
        <authorList>
            <person name="Grouzdev D.S."/>
            <person name="Gaisin V.A."/>
            <person name="Rysina M.S."/>
            <person name="Gorlenko V.M."/>
        </authorList>
    </citation>
    <scope>NUCLEOTIDE SEQUENCE [LARGE SCALE GENOMIC DNA]</scope>
    <source>
        <strain evidence="9">Kir15-3F</strain>
    </source>
</reference>
<evidence type="ECO:0000256" key="4">
    <source>
        <dbReference type="ARBA" id="ARBA00015262"/>
    </source>
</evidence>
<dbReference type="Proteomes" id="UP000220527">
    <property type="component" value="Unassembled WGS sequence"/>
</dbReference>
<dbReference type="GO" id="GO:0006777">
    <property type="term" value="P:Mo-molybdopterin cofactor biosynthetic process"/>
    <property type="evidence" value="ECO:0007669"/>
    <property type="project" value="UniProtKB-UniRule"/>
</dbReference>
<dbReference type="Pfam" id="PF00994">
    <property type="entry name" value="MoCF_biosynth"/>
    <property type="match status" value="1"/>
</dbReference>
<comment type="similarity">
    <text evidence="3 6">Belongs to the MoaB/Mog family.</text>
</comment>
<comment type="caution">
    <text evidence="8">The sequence shown here is derived from an EMBL/GenBank/DDBJ whole genome shotgun (WGS) entry which is preliminary data.</text>
</comment>
<evidence type="ECO:0000256" key="5">
    <source>
        <dbReference type="ARBA" id="ARBA00023150"/>
    </source>
</evidence>
<dbReference type="EMBL" id="NQWI01000096">
    <property type="protein sequence ID" value="PDW01968.1"/>
    <property type="molecule type" value="Genomic_DNA"/>
</dbReference>
<evidence type="ECO:0000256" key="6">
    <source>
        <dbReference type="PIRNR" id="PIRNR006443"/>
    </source>
</evidence>
<name>A0A2A6RGG0_9CHLR</name>
<dbReference type="RefSeq" id="WP_097645194.1">
    <property type="nucleotide sequence ID" value="NZ_NQWI01000096.1"/>
</dbReference>
<evidence type="ECO:0000256" key="1">
    <source>
        <dbReference type="ARBA" id="ARBA00003487"/>
    </source>
</evidence>
<evidence type="ECO:0000256" key="2">
    <source>
        <dbReference type="ARBA" id="ARBA00005046"/>
    </source>
</evidence>
<dbReference type="SUPFAM" id="SSF53218">
    <property type="entry name" value="Molybdenum cofactor biosynthesis proteins"/>
    <property type="match status" value="1"/>
</dbReference>
<dbReference type="InterPro" id="IPR008284">
    <property type="entry name" value="MoCF_biosynth_CS"/>
</dbReference>
<evidence type="ECO:0000313" key="8">
    <source>
        <dbReference type="EMBL" id="PDW01968.1"/>
    </source>
</evidence>
<dbReference type="Gene3D" id="3.40.980.10">
    <property type="entry name" value="MoaB/Mog-like domain"/>
    <property type="match status" value="1"/>
</dbReference>
<dbReference type="InterPro" id="IPR012245">
    <property type="entry name" value="MoaB"/>
</dbReference>
<sequence>MGHQEHEERAKAERSGALPCGVLTISDTRSPETDTSGSAIRAALTAAGHDVVRYGVVHDEPDVIVTLVKSYAAEGCKLVITNGGTGIARRDSTIDAIETLLDKRLPGFGEIFRMLSYAEIGPAAMLSRATAGVHQGALIFCLPGSLAAVQLALEQLLIPQLDHLVWETVRS</sequence>
<dbReference type="SMART" id="SM00852">
    <property type="entry name" value="MoCF_biosynth"/>
    <property type="match status" value="1"/>
</dbReference>
<keyword evidence="5 6" id="KW-0501">Molybdenum cofactor biosynthesis</keyword>
<dbReference type="PANTHER" id="PTHR43232:SF2">
    <property type="entry name" value="MOLYBDENUM COFACTOR BIOSYNTHESIS PROTEIN B"/>
    <property type="match status" value="1"/>
</dbReference>
<evidence type="ECO:0000259" key="7">
    <source>
        <dbReference type="SMART" id="SM00852"/>
    </source>
</evidence>
<protein>
    <recommendedName>
        <fullName evidence="4 6">Molybdenum cofactor biosynthesis protein B</fullName>
    </recommendedName>
</protein>
<evidence type="ECO:0000256" key="3">
    <source>
        <dbReference type="ARBA" id="ARBA00006112"/>
    </source>
</evidence>
<dbReference type="OrthoDB" id="9784492at2"/>
<dbReference type="UniPathway" id="UPA00344"/>
<accession>A0A2A6RGG0</accession>
<feature type="domain" description="MoaB/Mog" evidence="7">
    <location>
        <begin position="21"/>
        <end position="164"/>
    </location>
</feature>
<evidence type="ECO:0000313" key="9">
    <source>
        <dbReference type="Proteomes" id="UP000220527"/>
    </source>
</evidence>
<dbReference type="PANTHER" id="PTHR43232">
    <property type="entry name" value="MOLYBDENUM COFACTOR BIOSYNTHESIS PROTEIN B"/>
    <property type="match status" value="1"/>
</dbReference>
<comment type="function">
    <text evidence="1 6">May be involved in the biosynthesis of molybdopterin.</text>
</comment>
<organism evidence="8 9">
    <name type="scientific">Candidatus Viridilinea mediisalina</name>
    <dbReference type="NCBI Taxonomy" id="2024553"/>
    <lineage>
        <taxon>Bacteria</taxon>
        <taxon>Bacillati</taxon>
        <taxon>Chloroflexota</taxon>
        <taxon>Chloroflexia</taxon>
        <taxon>Chloroflexales</taxon>
        <taxon>Chloroflexineae</taxon>
        <taxon>Oscillochloridaceae</taxon>
        <taxon>Candidatus Viridilinea</taxon>
    </lineage>
</organism>
<dbReference type="PIRSF" id="PIRSF006443">
    <property type="entry name" value="MoaB"/>
    <property type="match status" value="1"/>
</dbReference>
<dbReference type="InterPro" id="IPR001453">
    <property type="entry name" value="MoaB/Mog_dom"/>
</dbReference>